<dbReference type="InterPro" id="IPR011009">
    <property type="entry name" value="Kinase-like_dom_sf"/>
</dbReference>
<dbReference type="PROSITE" id="PS50011">
    <property type="entry name" value="PROTEIN_KINASE_DOM"/>
    <property type="match status" value="1"/>
</dbReference>
<evidence type="ECO:0000256" key="4">
    <source>
        <dbReference type="ARBA" id="ARBA00022840"/>
    </source>
</evidence>
<evidence type="ECO:0000256" key="9">
    <source>
        <dbReference type="ARBA" id="ARBA00051693"/>
    </source>
</evidence>
<reference evidence="11 12" key="1">
    <citation type="submission" date="2021-06" db="EMBL/GenBank/DDBJ databases">
        <authorList>
            <person name="Kallberg Y."/>
            <person name="Tangrot J."/>
            <person name="Rosling A."/>
        </authorList>
    </citation>
    <scope>NUCLEOTIDE SEQUENCE [LARGE SCALE GENOMIC DNA]</scope>
    <source>
        <strain evidence="11 12">120-4 pot B 10/14</strain>
    </source>
</reference>
<dbReference type="Gene3D" id="1.10.510.10">
    <property type="entry name" value="Transferase(Phosphotransferase) domain 1"/>
    <property type="match status" value="2"/>
</dbReference>
<dbReference type="Proteomes" id="UP000789901">
    <property type="component" value="Unassembled WGS sequence"/>
</dbReference>
<gene>
    <name evidence="11" type="ORF">GMARGA_LOCUS12227</name>
</gene>
<protein>
    <recommendedName>
        <fullName evidence="6">mitogen-activated protein kinase kinase</fullName>
        <ecNumber evidence="6">2.7.12.2</ecNumber>
    </recommendedName>
</protein>
<dbReference type="EC" id="2.7.12.2" evidence="6"/>
<accession>A0ABN7V0T8</accession>
<comment type="caution">
    <text evidence="11">The sequence shown here is derived from an EMBL/GenBank/DDBJ whole genome shotgun (WGS) entry which is preliminary data.</text>
</comment>
<sequence>LDSSSYDDVFGVILDNEGIRCAVNFDLFDCYGFSAFFTFKDSTAKILGDDILELKIATLNIDQTRTSTFYLNIYTHEEMTFKDTSPKMISGNNYNPVFSDLWSLGILLYTMIHAYVPFEKPFDTITKTLMIEKEINKEFSEKTSKNETIQELDELIDESQNDIGTSLSIQWIPSTSLKNIKLIVKGGFAKTLTKVALKEFISIHEDDKLKNILRESDLGEYLARNFTSIAWKEKLSIILDIAAGLYQIHDRDIVHRDIHPDNKPRDKCVNSKFSVLPYMALEKIKEGKYSYASDIFALGILLIKIATGKHIYANAFVKSYDKAIDGDSEAIKNVPFVYLMEMALKKIRMKRSDDEEIGQNSSIKINYVNNMKNDMNNSISVTFNLRLKLDTYSACHPSQSYL</sequence>
<comment type="similarity">
    <text evidence="5">Belongs to the protein kinase superfamily. STE Ser/Thr protein kinase family. MAP kinase kinase subfamily.</text>
</comment>
<name>A0ABN7V0T8_GIGMA</name>
<comment type="catalytic activity">
    <reaction evidence="8">
        <text>L-threonyl-[protein] + ATP = O-phospho-L-threonyl-[protein] + ADP + H(+)</text>
        <dbReference type="Rhea" id="RHEA:46608"/>
        <dbReference type="Rhea" id="RHEA-COMP:11060"/>
        <dbReference type="Rhea" id="RHEA-COMP:11605"/>
        <dbReference type="ChEBI" id="CHEBI:15378"/>
        <dbReference type="ChEBI" id="CHEBI:30013"/>
        <dbReference type="ChEBI" id="CHEBI:30616"/>
        <dbReference type="ChEBI" id="CHEBI:61977"/>
        <dbReference type="ChEBI" id="CHEBI:456216"/>
        <dbReference type="EC" id="2.7.12.2"/>
    </reaction>
</comment>
<dbReference type="PANTHER" id="PTHR48013:SF9">
    <property type="entry name" value="DUAL SPECIFICITY MITOGEN-ACTIVATED PROTEIN KINASE KINASE 5"/>
    <property type="match status" value="1"/>
</dbReference>
<evidence type="ECO:0000256" key="2">
    <source>
        <dbReference type="ARBA" id="ARBA00022741"/>
    </source>
</evidence>
<dbReference type="SMART" id="SM00220">
    <property type="entry name" value="S_TKc"/>
    <property type="match status" value="1"/>
</dbReference>
<evidence type="ECO:0000256" key="5">
    <source>
        <dbReference type="ARBA" id="ARBA00038035"/>
    </source>
</evidence>
<evidence type="ECO:0000256" key="1">
    <source>
        <dbReference type="ARBA" id="ARBA00022679"/>
    </source>
</evidence>
<feature type="domain" description="Protein kinase" evidence="10">
    <location>
        <begin position="98"/>
        <end position="363"/>
    </location>
</feature>
<keyword evidence="1" id="KW-0808">Transferase</keyword>
<comment type="catalytic activity">
    <reaction evidence="7">
        <text>L-seryl-[protein] + ATP = O-phospho-L-seryl-[protein] + ADP + H(+)</text>
        <dbReference type="Rhea" id="RHEA:17989"/>
        <dbReference type="Rhea" id="RHEA-COMP:9863"/>
        <dbReference type="Rhea" id="RHEA-COMP:11604"/>
        <dbReference type="ChEBI" id="CHEBI:15378"/>
        <dbReference type="ChEBI" id="CHEBI:29999"/>
        <dbReference type="ChEBI" id="CHEBI:30616"/>
        <dbReference type="ChEBI" id="CHEBI:83421"/>
        <dbReference type="ChEBI" id="CHEBI:456216"/>
        <dbReference type="EC" id="2.7.12.2"/>
    </reaction>
</comment>
<evidence type="ECO:0000313" key="11">
    <source>
        <dbReference type="EMBL" id="CAG8702666.1"/>
    </source>
</evidence>
<keyword evidence="2" id="KW-0547">Nucleotide-binding</keyword>
<evidence type="ECO:0000256" key="7">
    <source>
        <dbReference type="ARBA" id="ARBA00049014"/>
    </source>
</evidence>
<keyword evidence="12" id="KW-1185">Reference proteome</keyword>
<evidence type="ECO:0000313" key="12">
    <source>
        <dbReference type="Proteomes" id="UP000789901"/>
    </source>
</evidence>
<dbReference type="PANTHER" id="PTHR48013">
    <property type="entry name" value="DUAL SPECIFICITY MITOGEN-ACTIVATED PROTEIN KINASE KINASE 5-RELATED"/>
    <property type="match status" value="1"/>
</dbReference>
<dbReference type="EMBL" id="CAJVQB010007404">
    <property type="protein sequence ID" value="CAG8702666.1"/>
    <property type="molecule type" value="Genomic_DNA"/>
</dbReference>
<keyword evidence="4" id="KW-0067">ATP-binding</keyword>
<dbReference type="InterPro" id="IPR000719">
    <property type="entry name" value="Prot_kinase_dom"/>
</dbReference>
<organism evidence="11 12">
    <name type="scientific">Gigaspora margarita</name>
    <dbReference type="NCBI Taxonomy" id="4874"/>
    <lineage>
        <taxon>Eukaryota</taxon>
        <taxon>Fungi</taxon>
        <taxon>Fungi incertae sedis</taxon>
        <taxon>Mucoromycota</taxon>
        <taxon>Glomeromycotina</taxon>
        <taxon>Glomeromycetes</taxon>
        <taxon>Diversisporales</taxon>
        <taxon>Gigasporaceae</taxon>
        <taxon>Gigaspora</taxon>
    </lineage>
</organism>
<evidence type="ECO:0000256" key="6">
    <source>
        <dbReference type="ARBA" id="ARBA00038999"/>
    </source>
</evidence>
<proteinExistence type="inferred from homology"/>
<evidence type="ECO:0000256" key="3">
    <source>
        <dbReference type="ARBA" id="ARBA00022777"/>
    </source>
</evidence>
<evidence type="ECO:0000259" key="10">
    <source>
        <dbReference type="PROSITE" id="PS50011"/>
    </source>
</evidence>
<keyword evidence="3" id="KW-0418">Kinase</keyword>
<feature type="non-terminal residue" evidence="11">
    <location>
        <position position="1"/>
    </location>
</feature>
<evidence type="ECO:0000256" key="8">
    <source>
        <dbReference type="ARBA" id="ARBA00049299"/>
    </source>
</evidence>
<dbReference type="SUPFAM" id="SSF56112">
    <property type="entry name" value="Protein kinase-like (PK-like)"/>
    <property type="match status" value="2"/>
</dbReference>
<comment type="catalytic activity">
    <reaction evidence="9">
        <text>L-tyrosyl-[protein] + ATP = O-phospho-L-tyrosyl-[protein] + ADP + H(+)</text>
        <dbReference type="Rhea" id="RHEA:10596"/>
        <dbReference type="Rhea" id="RHEA-COMP:10136"/>
        <dbReference type="Rhea" id="RHEA-COMP:20101"/>
        <dbReference type="ChEBI" id="CHEBI:15378"/>
        <dbReference type="ChEBI" id="CHEBI:30616"/>
        <dbReference type="ChEBI" id="CHEBI:46858"/>
        <dbReference type="ChEBI" id="CHEBI:61978"/>
        <dbReference type="ChEBI" id="CHEBI:456216"/>
        <dbReference type="EC" id="2.7.12.2"/>
    </reaction>
</comment>